<keyword evidence="4" id="KW-1185">Reference proteome</keyword>
<proteinExistence type="predicted"/>
<feature type="compositionally biased region" description="Low complexity" evidence="1">
    <location>
        <begin position="375"/>
        <end position="397"/>
    </location>
</feature>
<evidence type="ECO:0000313" key="3">
    <source>
        <dbReference type="EMBL" id="TWD80904.1"/>
    </source>
</evidence>
<keyword evidence="2" id="KW-1133">Transmembrane helix</keyword>
<keyword evidence="2" id="KW-0812">Transmembrane</keyword>
<comment type="caution">
    <text evidence="3">The sequence shown here is derived from an EMBL/GenBank/DDBJ whole genome shotgun (WGS) entry which is preliminary data.</text>
</comment>
<dbReference type="EMBL" id="VIVK01000001">
    <property type="protein sequence ID" value="TWD80904.1"/>
    <property type="molecule type" value="Genomic_DNA"/>
</dbReference>
<evidence type="ECO:0000256" key="1">
    <source>
        <dbReference type="SAM" id="MobiDB-lite"/>
    </source>
</evidence>
<keyword evidence="2" id="KW-0472">Membrane</keyword>
<feature type="transmembrane region" description="Helical" evidence="2">
    <location>
        <begin position="121"/>
        <end position="140"/>
    </location>
</feature>
<feature type="compositionally biased region" description="Low complexity" evidence="1">
    <location>
        <begin position="404"/>
        <end position="413"/>
    </location>
</feature>
<dbReference type="OrthoDB" id="5185521at2"/>
<dbReference type="Proteomes" id="UP000318380">
    <property type="component" value="Unassembled WGS sequence"/>
</dbReference>
<dbReference type="RefSeq" id="WP_145805267.1">
    <property type="nucleotide sequence ID" value="NZ_VIVK01000001.1"/>
</dbReference>
<feature type="transmembrane region" description="Helical" evidence="2">
    <location>
        <begin position="233"/>
        <end position="254"/>
    </location>
</feature>
<accession>A0A561BQ19</accession>
<feature type="region of interest" description="Disordered" evidence="1">
    <location>
        <begin position="348"/>
        <end position="422"/>
    </location>
</feature>
<feature type="transmembrane region" description="Helical" evidence="2">
    <location>
        <begin position="198"/>
        <end position="221"/>
    </location>
</feature>
<evidence type="ECO:0000256" key="2">
    <source>
        <dbReference type="SAM" id="Phobius"/>
    </source>
</evidence>
<organism evidence="3 4">
    <name type="scientific">Kribbella amoyensis</name>
    <dbReference type="NCBI Taxonomy" id="996641"/>
    <lineage>
        <taxon>Bacteria</taxon>
        <taxon>Bacillati</taxon>
        <taxon>Actinomycetota</taxon>
        <taxon>Actinomycetes</taxon>
        <taxon>Propionibacteriales</taxon>
        <taxon>Kribbellaceae</taxon>
        <taxon>Kribbella</taxon>
    </lineage>
</organism>
<evidence type="ECO:0000313" key="4">
    <source>
        <dbReference type="Proteomes" id="UP000318380"/>
    </source>
</evidence>
<dbReference type="Pfam" id="PF22564">
    <property type="entry name" value="HAAS"/>
    <property type="match status" value="1"/>
</dbReference>
<sequence>MNSTVTGAVATYLAQVRAELSDLPAGELEDVLEDVAGHLSEVAGEFETEPTVAGLQDRLGTPRQYADQLRTAAGYPPPSQSADRVAGQEAARKALRWGVIAASVGPFFLLIGLFGGSRDGAAFLGLIGLTALIVAGYLGVRALRGNDPRVVLETPRGHQAEGAIRETIDQIPPAVRQELVAIGQPVWWVARGLVGGGAFFALFGAGAVTVVGALAGAAISVWIGRRTQQDRRWLWYVVPLNLVAVLLVPAWLAASFVGASPSLFSFNDYRPSSGYNYTPRGLSYDGDPISNVYPFDEQGRPVQVRLYTQRGEPINLDLQDCATTYRTRPVDQSTQTVTNLFPLAEIQPDENGLSDSESCQDSTKAPFVPPPAPATPTQTNPTPTPSGTPTTTPTDRPSAPPTKPSATPSGTPGMTLTVSPSR</sequence>
<feature type="transmembrane region" description="Helical" evidence="2">
    <location>
        <begin position="94"/>
        <end position="114"/>
    </location>
</feature>
<protein>
    <submittedName>
        <fullName evidence="3">Putative membrane protein</fullName>
    </submittedName>
</protein>
<gene>
    <name evidence="3" type="ORF">FB561_2001</name>
</gene>
<reference evidence="3 4" key="1">
    <citation type="submission" date="2019-06" db="EMBL/GenBank/DDBJ databases">
        <title>Sequencing the genomes of 1000 actinobacteria strains.</title>
        <authorList>
            <person name="Klenk H.-P."/>
        </authorList>
    </citation>
    <scope>NUCLEOTIDE SEQUENCE [LARGE SCALE GENOMIC DNA]</scope>
    <source>
        <strain evidence="3 4">DSM 24683</strain>
    </source>
</reference>
<name>A0A561BQ19_9ACTN</name>
<dbReference type="AlphaFoldDB" id="A0A561BQ19"/>